<evidence type="ECO:0000256" key="3">
    <source>
        <dbReference type="ARBA" id="ARBA00012918"/>
    </source>
</evidence>
<organism evidence="6 7">
    <name type="scientific">Cryptolaemus montrouzieri</name>
    <dbReference type="NCBI Taxonomy" id="559131"/>
    <lineage>
        <taxon>Eukaryota</taxon>
        <taxon>Metazoa</taxon>
        <taxon>Ecdysozoa</taxon>
        <taxon>Arthropoda</taxon>
        <taxon>Hexapoda</taxon>
        <taxon>Insecta</taxon>
        <taxon>Pterygota</taxon>
        <taxon>Neoptera</taxon>
        <taxon>Endopterygota</taxon>
        <taxon>Coleoptera</taxon>
        <taxon>Polyphaga</taxon>
        <taxon>Cucujiformia</taxon>
        <taxon>Coccinelloidea</taxon>
        <taxon>Coccinellidae</taxon>
        <taxon>Scymninae</taxon>
        <taxon>Scymnini</taxon>
        <taxon>Cryptolaemus</taxon>
    </lineage>
</organism>
<dbReference type="AlphaFoldDB" id="A0ABD2PHS8"/>
<comment type="similarity">
    <text evidence="1">Belongs to the glutaminase family.</text>
</comment>
<name>A0ABD2PHS8_9CUCU</name>
<dbReference type="EC" id="3.5.1.2" evidence="3"/>
<dbReference type="Pfam" id="PF04960">
    <property type="entry name" value="Glutaminase"/>
    <property type="match status" value="1"/>
</dbReference>
<reference evidence="6 7" key="1">
    <citation type="journal article" date="2021" name="BMC Biol.">
        <title>Horizontally acquired antibacterial genes associated with adaptive radiation of ladybird beetles.</title>
        <authorList>
            <person name="Li H.S."/>
            <person name="Tang X.F."/>
            <person name="Huang Y.H."/>
            <person name="Xu Z.Y."/>
            <person name="Chen M.L."/>
            <person name="Du X.Y."/>
            <person name="Qiu B.Y."/>
            <person name="Chen P.T."/>
            <person name="Zhang W."/>
            <person name="Slipinski A."/>
            <person name="Escalona H.E."/>
            <person name="Waterhouse R.M."/>
            <person name="Zwick A."/>
            <person name="Pang H."/>
        </authorList>
    </citation>
    <scope>NUCLEOTIDE SEQUENCE [LARGE SCALE GENOMIC DNA]</scope>
    <source>
        <strain evidence="6">SYSU2018</strain>
    </source>
</reference>
<dbReference type="Gene3D" id="3.40.710.10">
    <property type="entry name" value="DD-peptidase/beta-lactamase superfamily"/>
    <property type="match status" value="1"/>
</dbReference>
<comment type="subunit">
    <text evidence="2">Homotetramer.</text>
</comment>
<evidence type="ECO:0000313" key="6">
    <source>
        <dbReference type="EMBL" id="KAL3290554.1"/>
    </source>
</evidence>
<dbReference type="SUPFAM" id="SSF56601">
    <property type="entry name" value="beta-lactamase/transpeptidase-like"/>
    <property type="match status" value="1"/>
</dbReference>
<comment type="catalytic activity">
    <reaction evidence="5">
        <text>L-glutamine + H2O = L-glutamate + NH4(+)</text>
        <dbReference type="Rhea" id="RHEA:15889"/>
        <dbReference type="ChEBI" id="CHEBI:15377"/>
        <dbReference type="ChEBI" id="CHEBI:28938"/>
        <dbReference type="ChEBI" id="CHEBI:29985"/>
        <dbReference type="ChEBI" id="CHEBI:58359"/>
        <dbReference type="EC" id="3.5.1.2"/>
    </reaction>
</comment>
<proteinExistence type="inferred from homology"/>
<dbReference type="GO" id="GO:0004359">
    <property type="term" value="F:glutaminase activity"/>
    <property type="evidence" value="ECO:0007669"/>
    <property type="project" value="UniProtKB-EC"/>
</dbReference>
<keyword evidence="4" id="KW-0378">Hydrolase</keyword>
<evidence type="ECO:0000256" key="5">
    <source>
        <dbReference type="ARBA" id="ARBA00049534"/>
    </source>
</evidence>
<evidence type="ECO:0000256" key="4">
    <source>
        <dbReference type="ARBA" id="ARBA00022801"/>
    </source>
</evidence>
<gene>
    <name evidence="6" type="ORF">HHI36_023917</name>
</gene>
<sequence>MINPGAIVVCSLIHSMIDTFGGKPSLVFDNTKRYFDRLAAGIHIGFNTSVYISEQEAADRNYAIAFYLKEHKCFPKKFEFGNTLKFYFRCCSLDVNTRILALLGATLANSGINPITLDRVYKVNSVRNTLSLMYSCGLYDYSGEFAFEVGVPAKSGVSGAMVVAIPDVMGIGLWSPRLGKLGNSKRGIQFCRVYVAAPTRARRIRQIWECGIEYQGLEVQGTKTSFTFLKTLIER</sequence>
<dbReference type="InterPro" id="IPR012338">
    <property type="entry name" value="Beta-lactam/transpept-like"/>
</dbReference>
<evidence type="ECO:0000256" key="2">
    <source>
        <dbReference type="ARBA" id="ARBA00011881"/>
    </source>
</evidence>
<dbReference type="Proteomes" id="UP001516400">
    <property type="component" value="Unassembled WGS sequence"/>
</dbReference>
<protein>
    <recommendedName>
        <fullName evidence="3">glutaminase</fullName>
        <ecNumber evidence="3">3.5.1.2</ecNumber>
    </recommendedName>
</protein>
<dbReference type="EMBL" id="JABFTP020000187">
    <property type="protein sequence ID" value="KAL3290554.1"/>
    <property type="molecule type" value="Genomic_DNA"/>
</dbReference>
<evidence type="ECO:0000256" key="1">
    <source>
        <dbReference type="ARBA" id="ARBA00011076"/>
    </source>
</evidence>
<keyword evidence="7" id="KW-1185">Reference proteome</keyword>
<evidence type="ECO:0000313" key="7">
    <source>
        <dbReference type="Proteomes" id="UP001516400"/>
    </source>
</evidence>
<comment type="caution">
    <text evidence="6">The sequence shown here is derived from an EMBL/GenBank/DDBJ whole genome shotgun (WGS) entry which is preliminary data.</text>
</comment>
<dbReference type="PANTHER" id="PTHR12544:SF29">
    <property type="entry name" value="GLUTAMINASE"/>
    <property type="match status" value="1"/>
</dbReference>
<dbReference type="PANTHER" id="PTHR12544">
    <property type="entry name" value="GLUTAMINASE"/>
    <property type="match status" value="1"/>
</dbReference>
<dbReference type="InterPro" id="IPR015868">
    <property type="entry name" value="Glutaminase"/>
</dbReference>
<accession>A0ABD2PHS8</accession>